<gene>
    <name evidence="1" type="ORF">QIS74_06092</name>
</gene>
<dbReference type="Proteomes" id="UP001327957">
    <property type="component" value="Unassembled WGS sequence"/>
</dbReference>
<organism evidence="1 2">
    <name type="scientific">Colletotrichum tabaci</name>
    <dbReference type="NCBI Taxonomy" id="1209068"/>
    <lineage>
        <taxon>Eukaryota</taxon>
        <taxon>Fungi</taxon>
        <taxon>Dikarya</taxon>
        <taxon>Ascomycota</taxon>
        <taxon>Pezizomycotina</taxon>
        <taxon>Sordariomycetes</taxon>
        <taxon>Hypocreomycetidae</taxon>
        <taxon>Glomerellales</taxon>
        <taxon>Glomerellaceae</taxon>
        <taxon>Colletotrichum</taxon>
        <taxon>Colletotrichum destructivum species complex</taxon>
    </lineage>
</organism>
<evidence type="ECO:0000313" key="1">
    <source>
        <dbReference type="EMBL" id="KAK6218883.1"/>
    </source>
</evidence>
<evidence type="ECO:0000313" key="2">
    <source>
        <dbReference type="Proteomes" id="UP001327957"/>
    </source>
</evidence>
<keyword evidence="2" id="KW-1185">Reference proteome</keyword>
<dbReference type="AlphaFoldDB" id="A0AAV9THB9"/>
<reference evidence="1 2" key="1">
    <citation type="submission" date="2023-04" db="EMBL/GenBank/DDBJ databases">
        <title>Colletotrichum tabacum stain YC1 causing leaf anthracnose on Nicotiana tabacum(L.) cv.</title>
        <authorList>
            <person name="Ji Z."/>
            <person name="Wang M."/>
            <person name="Zhang J."/>
            <person name="Wang N."/>
            <person name="Zhou Z."/>
        </authorList>
    </citation>
    <scope>NUCLEOTIDE SEQUENCE [LARGE SCALE GENOMIC DNA]</scope>
    <source>
        <strain evidence="1 2">YC1</strain>
    </source>
</reference>
<comment type="caution">
    <text evidence="1">The sequence shown here is derived from an EMBL/GenBank/DDBJ whole genome shotgun (WGS) entry which is preliminary data.</text>
</comment>
<sequence length="481" mass="54807">MHPSTHLRHRIPQPAIDRLSALPPELIVEICRHLHNLQRVPPTSPLTVLCRTSRTLYAIGMPVLYHRVSHNVRSLKDVLALLNFGRTARKRDTVRLVRHLVLKFQFQMVCRLGRFEAPFVDTMGRFLTCYSEHAGLETFRQGLNYEQSVDLTYLVLLHLIVPMLSGLETLDADVGGRDIFDTHIAQAAQPWTRKVRAPQLKGLGSPKLHQVSIKTQNLPGWAYESLAFFLRSLIEYAPNIQTLDARLLVPRDSSIVRSPTSSLRDITHLDLRGLGLRRIALEPMLLSCDRLVSFKFRMADGELSVPSTFFISDVDVPAILTALRPSQRTLETLVLEVAEYAVHTQQLFRQRMSSLRSFGALKHLSLDSYCYEESQPLGALLPASLETLDVVCLHPTMHEEIKSLARSAGRVRGLRSVTMYPWPNSDRRRTDIVEIAGIAGLFRDRGVVFSFSHRMSLSPCEIERRRFHDRLRQWDSIYLGI</sequence>
<accession>A0AAV9THB9</accession>
<protein>
    <recommendedName>
        <fullName evidence="3">F-box domain-containing protein</fullName>
    </recommendedName>
</protein>
<evidence type="ECO:0008006" key="3">
    <source>
        <dbReference type="Google" id="ProtNLM"/>
    </source>
</evidence>
<dbReference type="EMBL" id="JASAOK010000032">
    <property type="protein sequence ID" value="KAK6218883.1"/>
    <property type="molecule type" value="Genomic_DNA"/>
</dbReference>
<name>A0AAV9THB9_9PEZI</name>
<proteinExistence type="predicted"/>
<dbReference type="SUPFAM" id="SSF52047">
    <property type="entry name" value="RNI-like"/>
    <property type="match status" value="1"/>
</dbReference>